<accession>A0A9R0QQS9</accession>
<keyword evidence="4" id="KW-1185">Reference proteome</keyword>
<evidence type="ECO:0000256" key="1">
    <source>
        <dbReference type="ARBA" id="ARBA00022722"/>
    </source>
</evidence>
<evidence type="ECO:0000313" key="3">
    <source>
        <dbReference type="EMBL" id="VAH15843.1"/>
    </source>
</evidence>
<sequence length="279" mass="32359">MPFTDEYKGDKAMETHGNTKLHIIHTNHKKQMEISLAQYERHLSLQRHKIVGIDLEYNSEPEATQKPALCQLSIGKNHPVLLFQMSAAERCTVFDNFLADPRYTFAGFSINGDKTRLERINLEKKITDDEHRCWATLPLSMRHIEYAAKDACAATHTREQRRVMADAPLYKQHRTYTKELHDVHLHCNHKLRVICTSKGKDVDKMLSTFRRKLGGMPIKLVGIDVEYTHYMKPWRAAVLQLCVEKECLVYHISAAKDRPMELDKFLMNGEYTFVGFAIE</sequence>
<dbReference type="GO" id="GO:0005634">
    <property type="term" value="C:nucleus"/>
    <property type="evidence" value="ECO:0007669"/>
    <property type="project" value="TreeGrafter"/>
</dbReference>
<evidence type="ECO:0000256" key="2">
    <source>
        <dbReference type="ARBA" id="ARBA00022801"/>
    </source>
</evidence>
<evidence type="ECO:0008006" key="5">
    <source>
        <dbReference type="Google" id="ProtNLM"/>
    </source>
</evidence>
<dbReference type="AlphaFoldDB" id="A0A9R0QQS9"/>
<protein>
    <recommendedName>
        <fullName evidence="5">3'-5' exonuclease domain-containing protein</fullName>
    </recommendedName>
</protein>
<organism evidence="3 4">
    <name type="scientific">Triticum turgidum subsp. durum</name>
    <name type="common">Durum wheat</name>
    <name type="synonym">Triticum durum</name>
    <dbReference type="NCBI Taxonomy" id="4567"/>
    <lineage>
        <taxon>Eukaryota</taxon>
        <taxon>Viridiplantae</taxon>
        <taxon>Streptophyta</taxon>
        <taxon>Embryophyta</taxon>
        <taxon>Tracheophyta</taxon>
        <taxon>Spermatophyta</taxon>
        <taxon>Magnoliopsida</taxon>
        <taxon>Liliopsida</taxon>
        <taxon>Poales</taxon>
        <taxon>Poaceae</taxon>
        <taxon>BOP clade</taxon>
        <taxon>Pooideae</taxon>
        <taxon>Triticodae</taxon>
        <taxon>Triticeae</taxon>
        <taxon>Triticinae</taxon>
        <taxon>Triticum</taxon>
    </lineage>
</organism>
<evidence type="ECO:0000313" key="4">
    <source>
        <dbReference type="Proteomes" id="UP000324705"/>
    </source>
</evidence>
<gene>
    <name evidence="3" type="ORF">TRITD_1Bv1G084740</name>
</gene>
<dbReference type="InterPro" id="IPR012337">
    <property type="entry name" value="RNaseH-like_sf"/>
</dbReference>
<name>A0A9R0QQS9_TRITD</name>
<dbReference type="InterPro" id="IPR036397">
    <property type="entry name" value="RNaseH_sf"/>
</dbReference>
<dbReference type="GO" id="GO:0005737">
    <property type="term" value="C:cytoplasm"/>
    <property type="evidence" value="ECO:0007669"/>
    <property type="project" value="TreeGrafter"/>
</dbReference>
<dbReference type="Proteomes" id="UP000324705">
    <property type="component" value="Chromosome 1B"/>
</dbReference>
<dbReference type="SUPFAM" id="SSF53098">
    <property type="entry name" value="Ribonuclease H-like"/>
    <property type="match status" value="2"/>
</dbReference>
<keyword evidence="1" id="KW-0540">Nuclease</keyword>
<reference evidence="3 4" key="1">
    <citation type="submission" date="2017-09" db="EMBL/GenBank/DDBJ databases">
        <authorList>
            <consortium name="International Durum Wheat Genome Sequencing Consortium (IDWGSC)"/>
            <person name="Milanesi L."/>
        </authorList>
    </citation>
    <scope>NUCLEOTIDE SEQUENCE [LARGE SCALE GENOMIC DNA]</scope>
    <source>
        <strain evidence="4">cv. Svevo</strain>
    </source>
</reference>
<proteinExistence type="predicted"/>
<keyword evidence="2" id="KW-0378">Hydrolase</keyword>
<dbReference type="PANTHER" id="PTHR13620">
    <property type="entry name" value="3-5 EXONUCLEASE"/>
    <property type="match status" value="1"/>
</dbReference>
<dbReference type="GO" id="GO:0003676">
    <property type="term" value="F:nucleic acid binding"/>
    <property type="evidence" value="ECO:0007669"/>
    <property type="project" value="InterPro"/>
</dbReference>
<dbReference type="EMBL" id="LT934112">
    <property type="protein sequence ID" value="VAH15843.1"/>
    <property type="molecule type" value="Genomic_DNA"/>
</dbReference>
<dbReference type="GO" id="GO:0008408">
    <property type="term" value="F:3'-5' exonuclease activity"/>
    <property type="evidence" value="ECO:0007669"/>
    <property type="project" value="TreeGrafter"/>
</dbReference>
<dbReference type="Gramene" id="TRITD1Bv1G084740.1">
    <property type="protein sequence ID" value="TRITD1Bv1G084740.1"/>
    <property type="gene ID" value="TRITD1Bv1G084740"/>
</dbReference>
<dbReference type="Gene3D" id="3.30.420.10">
    <property type="entry name" value="Ribonuclease H-like superfamily/Ribonuclease H"/>
    <property type="match status" value="2"/>
</dbReference>
<dbReference type="PANTHER" id="PTHR13620:SF75">
    <property type="entry name" value="UBIQUITIN-LIKE DOMAIN-CONTAINING PROTEIN"/>
    <property type="match status" value="1"/>
</dbReference>
<dbReference type="InterPro" id="IPR051132">
    <property type="entry name" value="3-5_Exonuclease_domain"/>
</dbReference>